<accession>A0A1B7Z023</accession>
<evidence type="ECO:0000313" key="1">
    <source>
        <dbReference type="EMBL" id="OBR36059.1"/>
    </source>
</evidence>
<organism evidence="1 2">
    <name type="scientific">Maribacter hydrothermalis</name>
    <dbReference type="NCBI Taxonomy" id="1836467"/>
    <lineage>
        <taxon>Bacteria</taxon>
        <taxon>Pseudomonadati</taxon>
        <taxon>Bacteroidota</taxon>
        <taxon>Flavobacteriia</taxon>
        <taxon>Flavobacteriales</taxon>
        <taxon>Flavobacteriaceae</taxon>
        <taxon>Maribacter</taxon>
    </lineage>
</organism>
<comment type="caution">
    <text evidence="1">The sequence shown here is derived from an EMBL/GenBank/DDBJ whole genome shotgun (WGS) entry which is preliminary data.</text>
</comment>
<dbReference type="Pfam" id="PF11751">
    <property type="entry name" value="PorP_SprF"/>
    <property type="match status" value="1"/>
</dbReference>
<protein>
    <recommendedName>
        <fullName evidence="3">Type IX secretion system membrane protein, PorP/SprF family</fullName>
    </recommendedName>
</protein>
<evidence type="ECO:0008006" key="3">
    <source>
        <dbReference type="Google" id="ProtNLM"/>
    </source>
</evidence>
<keyword evidence="2" id="KW-1185">Reference proteome</keyword>
<dbReference type="SUPFAM" id="SSF103515">
    <property type="entry name" value="Autotransporter"/>
    <property type="match status" value="1"/>
</dbReference>
<reference evidence="2" key="1">
    <citation type="submission" date="2016-06" db="EMBL/GenBank/DDBJ databases">
        <authorList>
            <person name="Zhan P."/>
        </authorList>
    </citation>
    <scope>NUCLEOTIDE SEQUENCE [LARGE SCALE GENOMIC DNA]</scope>
    <source>
        <strain evidence="2">T28</strain>
    </source>
</reference>
<dbReference type="InterPro" id="IPR019861">
    <property type="entry name" value="PorP/SprF_Bacteroidetes"/>
</dbReference>
<dbReference type="EMBL" id="LZFP01000049">
    <property type="protein sequence ID" value="OBR36059.1"/>
    <property type="molecule type" value="Genomic_DNA"/>
</dbReference>
<evidence type="ECO:0000313" key="2">
    <source>
        <dbReference type="Proteomes" id="UP000092164"/>
    </source>
</evidence>
<name>A0A1B7Z023_9FLAO</name>
<dbReference type="Proteomes" id="UP000092164">
    <property type="component" value="Unassembled WGS sequence"/>
</dbReference>
<dbReference type="RefSeq" id="WP_068486641.1">
    <property type="nucleotide sequence ID" value="NZ_CP018760.1"/>
</dbReference>
<dbReference type="AlphaFoldDB" id="A0A1B7Z023"/>
<dbReference type="KEGG" id="mart:BTR34_02335"/>
<gene>
    <name evidence="1" type="ORF">A9200_10200</name>
</gene>
<proteinExistence type="predicted"/>
<dbReference type="InterPro" id="IPR036709">
    <property type="entry name" value="Autotransporte_beta_dom_sf"/>
</dbReference>
<dbReference type="OrthoDB" id="1114455at2"/>
<sequence length="304" mass="33040">MKFNKYIVLAALLFVTTIILGQQDPNYTFYRYNMNLINPAYAGSQDTVEGSTTGGGSEVGMNIKSQWAGIEGAPETQSFFFGTGLGNNVGLGLSIINDKTFIENQTFIGVDFSYRLQIAENTNLFLGIKAGANSYSVNTSGLTTYGIGADPSLTGLEGTFSPNVGAGAYLKGDKYYVSFSVPKILSQNRLSQENGTAQLGNNKVHMYLSAGYDISLNSTLVFKPSIMTRYIEATPLSLDFTGMLSFNNRFDLGAGYRYDEGISALAIMKVSNWLQMGYSYEFTSQNPLTSGNMGTHELLMKLAL</sequence>
<dbReference type="NCBIfam" id="TIGR03519">
    <property type="entry name" value="T9SS_PorP_fam"/>
    <property type="match status" value="1"/>
</dbReference>
<dbReference type="STRING" id="1836467.BTR34_02335"/>